<dbReference type="InterPro" id="IPR016036">
    <property type="entry name" value="Malonyl_transacylase_ACP-bd"/>
</dbReference>
<dbReference type="InterPro" id="IPR009081">
    <property type="entry name" value="PP-bd_ACP"/>
</dbReference>
<keyword evidence="1" id="KW-0596">Phosphopantetheine</keyword>
<comment type="caution">
    <text evidence="9">The sequence shown here is derived from an EMBL/GenBank/DDBJ whole genome shotgun (WGS) entry which is preliminary data.</text>
</comment>
<dbReference type="PROSITE" id="PS00606">
    <property type="entry name" value="KS3_1"/>
    <property type="match status" value="1"/>
</dbReference>
<dbReference type="SMART" id="SM01294">
    <property type="entry name" value="PKS_PP_betabranch"/>
    <property type="match status" value="1"/>
</dbReference>
<dbReference type="SMART" id="SM00827">
    <property type="entry name" value="PKS_AT"/>
    <property type="match status" value="1"/>
</dbReference>
<dbReference type="SUPFAM" id="SSF47336">
    <property type="entry name" value="ACP-like"/>
    <property type="match status" value="1"/>
</dbReference>
<dbReference type="InterPro" id="IPR001227">
    <property type="entry name" value="Ac_transferase_dom_sf"/>
</dbReference>
<dbReference type="CDD" id="cd00833">
    <property type="entry name" value="PKS"/>
    <property type="match status" value="1"/>
</dbReference>
<dbReference type="Gene3D" id="3.30.70.3290">
    <property type="match status" value="1"/>
</dbReference>
<dbReference type="PROSITE" id="PS52004">
    <property type="entry name" value="KS3_2"/>
    <property type="match status" value="1"/>
</dbReference>
<dbReference type="InterPro" id="IPR014031">
    <property type="entry name" value="Ketoacyl_synth_C"/>
</dbReference>
<dbReference type="SMART" id="SM00823">
    <property type="entry name" value="PKS_PP"/>
    <property type="match status" value="1"/>
</dbReference>
<evidence type="ECO:0000256" key="6">
    <source>
        <dbReference type="ARBA" id="ARBA00023315"/>
    </source>
</evidence>
<evidence type="ECO:0000259" key="8">
    <source>
        <dbReference type="PROSITE" id="PS52004"/>
    </source>
</evidence>
<dbReference type="SUPFAM" id="SSF55048">
    <property type="entry name" value="Probable ACP-binding domain of malonyl-CoA ACP transacylase"/>
    <property type="match status" value="1"/>
</dbReference>
<feature type="non-terminal residue" evidence="9">
    <location>
        <position position="811"/>
    </location>
</feature>
<dbReference type="InterPro" id="IPR014030">
    <property type="entry name" value="Ketoacyl_synth_N"/>
</dbReference>
<keyword evidence="2" id="KW-0597">Phosphoprotein</keyword>
<dbReference type="InterPro" id="IPR036736">
    <property type="entry name" value="ACP-like_sf"/>
</dbReference>
<dbReference type="SUPFAM" id="SSF53901">
    <property type="entry name" value="Thiolase-like"/>
    <property type="match status" value="1"/>
</dbReference>
<dbReference type="Gene3D" id="3.40.47.10">
    <property type="match status" value="1"/>
</dbReference>
<dbReference type="InterPro" id="IPR016039">
    <property type="entry name" value="Thiolase-like"/>
</dbReference>
<dbReference type="Pfam" id="PF00698">
    <property type="entry name" value="Acyl_transf_1"/>
    <property type="match status" value="1"/>
</dbReference>
<evidence type="ECO:0000313" key="9">
    <source>
        <dbReference type="EMBL" id="MFC5157065.1"/>
    </source>
</evidence>
<organism evidence="9 10">
    <name type="scientific">Streptomyces amakusaensis</name>
    <dbReference type="NCBI Taxonomy" id="67271"/>
    <lineage>
        <taxon>Bacteria</taxon>
        <taxon>Bacillati</taxon>
        <taxon>Actinomycetota</taxon>
        <taxon>Actinomycetes</taxon>
        <taxon>Kitasatosporales</taxon>
        <taxon>Streptomycetaceae</taxon>
        <taxon>Streptomyces</taxon>
    </lineage>
</organism>
<dbReference type="Gene3D" id="3.40.366.10">
    <property type="entry name" value="Malonyl-Coenzyme A Acyl Carrier Protein, domain 2"/>
    <property type="match status" value="1"/>
</dbReference>
<name>A0ABW0AVP2_9ACTN</name>
<keyword evidence="6" id="KW-0012">Acyltransferase</keyword>
<dbReference type="PROSITE" id="PS50075">
    <property type="entry name" value="CARRIER"/>
    <property type="match status" value="1"/>
</dbReference>
<gene>
    <name evidence="9" type="ORF">ACFPRH_35675</name>
</gene>
<keyword evidence="10" id="KW-1185">Reference proteome</keyword>
<accession>A0ABW0AVP2</accession>
<dbReference type="InterPro" id="IPR014043">
    <property type="entry name" value="Acyl_transferase_dom"/>
</dbReference>
<evidence type="ECO:0000313" key="10">
    <source>
        <dbReference type="Proteomes" id="UP001596160"/>
    </source>
</evidence>
<evidence type="ECO:0000256" key="3">
    <source>
        <dbReference type="ARBA" id="ARBA00022679"/>
    </source>
</evidence>
<evidence type="ECO:0000256" key="5">
    <source>
        <dbReference type="ARBA" id="ARBA00023268"/>
    </source>
</evidence>
<feature type="domain" description="Ketosynthase family 3 (KS3)" evidence="8">
    <location>
        <begin position="375"/>
        <end position="801"/>
    </location>
</feature>
<reference evidence="10" key="1">
    <citation type="journal article" date="2019" name="Int. J. Syst. Evol. Microbiol.">
        <title>The Global Catalogue of Microorganisms (GCM) 10K type strain sequencing project: providing services to taxonomists for standard genome sequencing and annotation.</title>
        <authorList>
            <consortium name="The Broad Institute Genomics Platform"/>
            <consortium name="The Broad Institute Genome Sequencing Center for Infectious Disease"/>
            <person name="Wu L."/>
            <person name="Ma J."/>
        </authorList>
    </citation>
    <scope>NUCLEOTIDE SEQUENCE [LARGE SCALE GENOMIC DNA]</scope>
    <source>
        <strain evidence="10">PCU 266</strain>
    </source>
</reference>
<dbReference type="SUPFAM" id="SSF52151">
    <property type="entry name" value="FabD/lysophospholipase-like"/>
    <property type="match status" value="1"/>
</dbReference>
<dbReference type="InterPro" id="IPR020841">
    <property type="entry name" value="PKS_Beta-ketoAc_synthase_dom"/>
</dbReference>
<keyword evidence="3" id="KW-0808">Transferase</keyword>
<feature type="non-terminal residue" evidence="9">
    <location>
        <position position="1"/>
    </location>
</feature>
<dbReference type="PANTHER" id="PTHR43775:SF51">
    <property type="entry name" value="INACTIVE PHENOLPHTHIOCEROL SYNTHESIS POLYKETIDE SYNTHASE TYPE I PKS1-RELATED"/>
    <property type="match status" value="1"/>
</dbReference>
<dbReference type="InterPro" id="IPR050091">
    <property type="entry name" value="PKS_NRPS_Biosynth_Enz"/>
</dbReference>
<dbReference type="EMBL" id="JBHSKP010000074">
    <property type="protein sequence ID" value="MFC5157065.1"/>
    <property type="molecule type" value="Genomic_DNA"/>
</dbReference>
<dbReference type="Pfam" id="PF16197">
    <property type="entry name" value="KAsynt_C_assoc"/>
    <property type="match status" value="1"/>
</dbReference>
<dbReference type="Gene3D" id="1.10.1200.10">
    <property type="entry name" value="ACP-like"/>
    <property type="match status" value="1"/>
</dbReference>
<evidence type="ECO:0000256" key="2">
    <source>
        <dbReference type="ARBA" id="ARBA00022553"/>
    </source>
</evidence>
<keyword evidence="4" id="KW-0045">Antibiotic biosynthesis</keyword>
<sequence>ALTGHSIGEITAAHIAGVLSLEDACTLVSARGRLMQALPTGGAMIAVQTTEEAVLPLLAGREATVGIAAINGPDSLVIAGTETDTLDIAQSLGVKFKRLPVSHAFHSPLMEPILNDFREIVSGLTFRTPRIPIVSTVTGKLTAPDELRSVDYWVEHVRRPVRFTDAIHTLTEQGIDNLLELGPDATLSALTNGTPTLRKNRPEAQQLITALAHLHVNGTTIDWTTYYQNTETHPIQLPTYAFQRERYWLDDTPTVPRASTGGASTVLAQQLHGLSADERARVVSELVSAHVATVLGDAGEAVEARRPFKDLGFDSFMSVELRNSLAGATGLRLSSGLLFDYPTPQSLAEHILSETEGSTLETAGTGLVPTSFAADEPIAIVGMGCRFPGGVGSPEDLWRLVSGGGDAISGFPTDRGWDLEALYSADPERSGTTYTRAGGFLHDAGAFDADFFGISPREALGMDPQQRLLLETAWETFERAGIDPEQVRGSHTGVFVGATVQDYGPRMHDAPDGVEGHLLTGGTPSVMSGRIAYSFGLLGPAMTVDTACSSSLVALHLAAQALRSGECSMALAGGVAVMSTPGMFLEFSRQRGLSTDGRCKAFSADADGTGWAEGVGMLLVERLSDARRNGHQVLAVLRGSAVNQDGASNGLTAPNGPSQQRVIRQALAGARLNPADVDVVEAHGTGTRLGDPIEAEALLATYGQERPEDRPLLLGSVKSNIGHTQAAAGVAGVIKMVEGMRHGIVPATLHADEPSPLIDWSAGEVELASEARDWPETGRARRAAVSSFGISGTNAHVVLEQAPETEEPSAE</sequence>
<feature type="domain" description="Carrier" evidence="7">
    <location>
        <begin position="281"/>
        <end position="355"/>
    </location>
</feature>
<dbReference type="RefSeq" id="WP_344486882.1">
    <property type="nucleotide sequence ID" value="NZ_BAAASB010000060.1"/>
</dbReference>
<dbReference type="InterPro" id="IPR018201">
    <property type="entry name" value="Ketoacyl_synth_AS"/>
</dbReference>
<dbReference type="InterPro" id="IPR020806">
    <property type="entry name" value="PKS_PP-bd"/>
</dbReference>
<evidence type="ECO:0000259" key="7">
    <source>
        <dbReference type="PROSITE" id="PS50075"/>
    </source>
</evidence>
<dbReference type="PANTHER" id="PTHR43775">
    <property type="entry name" value="FATTY ACID SYNTHASE"/>
    <property type="match status" value="1"/>
</dbReference>
<protein>
    <submittedName>
        <fullName evidence="9">Beta-ketoacyl synthase N-terminal-like domain-containing protein</fullName>
    </submittedName>
</protein>
<dbReference type="Proteomes" id="UP001596160">
    <property type="component" value="Unassembled WGS sequence"/>
</dbReference>
<proteinExistence type="predicted"/>
<keyword evidence="5" id="KW-0511">Multifunctional enzyme</keyword>
<evidence type="ECO:0000256" key="4">
    <source>
        <dbReference type="ARBA" id="ARBA00023194"/>
    </source>
</evidence>
<dbReference type="InterPro" id="IPR032821">
    <property type="entry name" value="PKS_assoc"/>
</dbReference>
<dbReference type="InterPro" id="IPR016035">
    <property type="entry name" value="Acyl_Trfase/lysoPLipase"/>
</dbReference>
<evidence type="ECO:0000256" key="1">
    <source>
        <dbReference type="ARBA" id="ARBA00022450"/>
    </source>
</evidence>
<dbReference type="Pfam" id="PF00550">
    <property type="entry name" value="PP-binding"/>
    <property type="match status" value="1"/>
</dbReference>
<dbReference type="Pfam" id="PF02801">
    <property type="entry name" value="Ketoacyl-synt_C"/>
    <property type="match status" value="1"/>
</dbReference>
<dbReference type="SMART" id="SM00825">
    <property type="entry name" value="PKS_KS"/>
    <property type="match status" value="1"/>
</dbReference>
<dbReference type="Pfam" id="PF00109">
    <property type="entry name" value="ketoacyl-synt"/>
    <property type="match status" value="1"/>
</dbReference>